<keyword evidence="3" id="KW-0146">Chitin degradation</keyword>
<dbReference type="PROSITE" id="PS01095">
    <property type="entry name" value="GH18_1"/>
    <property type="match status" value="1"/>
</dbReference>
<dbReference type="STRING" id="4846.A0A367JTN0"/>
<evidence type="ECO:0000256" key="4">
    <source>
        <dbReference type="ARBA" id="ARBA00023277"/>
    </source>
</evidence>
<gene>
    <name evidence="11" type="ORF">CU098_007236</name>
</gene>
<comment type="similarity">
    <text evidence="8">Belongs to the glycosyl hydrolase 18 family.</text>
</comment>
<dbReference type="InterPro" id="IPR017853">
    <property type="entry name" value="GH"/>
</dbReference>
<name>A0A367JTN0_RHIST</name>
<dbReference type="Gene3D" id="3.10.50.10">
    <property type="match status" value="1"/>
</dbReference>
<evidence type="ECO:0000256" key="9">
    <source>
        <dbReference type="SAM" id="SignalP"/>
    </source>
</evidence>
<evidence type="ECO:0000256" key="3">
    <source>
        <dbReference type="ARBA" id="ARBA00023024"/>
    </source>
</evidence>
<dbReference type="OrthoDB" id="76388at2759"/>
<dbReference type="SUPFAM" id="SSF51445">
    <property type="entry name" value="(Trans)glycosidases"/>
    <property type="match status" value="1"/>
</dbReference>
<dbReference type="AlphaFoldDB" id="A0A367JTN0"/>
<evidence type="ECO:0000256" key="6">
    <source>
        <dbReference type="ARBA" id="ARBA00023326"/>
    </source>
</evidence>
<dbReference type="GO" id="GO:0006032">
    <property type="term" value="P:chitin catabolic process"/>
    <property type="evidence" value="ECO:0007669"/>
    <property type="project" value="UniProtKB-KW"/>
</dbReference>
<keyword evidence="5 7" id="KW-0326">Glycosidase</keyword>
<proteinExistence type="inferred from homology"/>
<reference evidence="11 12" key="1">
    <citation type="journal article" date="2018" name="G3 (Bethesda)">
        <title>Phylogenetic and Phylogenomic Definition of Rhizopus Species.</title>
        <authorList>
            <person name="Gryganskyi A.P."/>
            <person name="Golan J."/>
            <person name="Dolatabadi S."/>
            <person name="Mondo S."/>
            <person name="Robb S."/>
            <person name="Idnurm A."/>
            <person name="Muszewska A."/>
            <person name="Steczkiewicz K."/>
            <person name="Masonjones S."/>
            <person name="Liao H.L."/>
            <person name="Gajdeczka M.T."/>
            <person name="Anike F."/>
            <person name="Vuek A."/>
            <person name="Anishchenko I.M."/>
            <person name="Voigt K."/>
            <person name="de Hoog G.S."/>
            <person name="Smith M.E."/>
            <person name="Heitman J."/>
            <person name="Vilgalys R."/>
            <person name="Stajich J.E."/>
        </authorList>
    </citation>
    <scope>NUCLEOTIDE SEQUENCE [LARGE SCALE GENOMIC DNA]</scope>
    <source>
        <strain evidence="11 12">LSU 92-RS-03</strain>
    </source>
</reference>
<feature type="domain" description="GH18" evidence="10">
    <location>
        <begin position="9"/>
        <end position="384"/>
    </location>
</feature>
<dbReference type="InterPro" id="IPR001223">
    <property type="entry name" value="Glyco_hydro18_cat"/>
</dbReference>
<dbReference type="Gene3D" id="3.20.20.80">
    <property type="entry name" value="Glycosidases"/>
    <property type="match status" value="1"/>
</dbReference>
<keyword evidence="2 7" id="KW-0378">Hydrolase</keyword>
<dbReference type="InterPro" id="IPR011583">
    <property type="entry name" value="Chitinase_II/V-like_cat"/>
</dbReference>
<sequence length="384" mass="43456">MKLLVLFFSLIIGVFAQNIYGKHSLITYVVDWDIPASIPWNKLDHISYAFAIPNKSGTLSGFNKPQLIKVVKEAHAHGKGVSLAIGGSLVKTEESRKRFAVKLLTAVEQYDLNGLNIDWEYPNDLQGISCNQKDPQDTSNFLAFIQLLRQMLDEKYPQEHKLITSAVSTYTFKDEQRNSIKRLDEGWSKYMDAFYIMAYDMTGVFSKDSSANAPLSENLQDPLVSGAASVQQWINAGIPSQKTYLGVPFYGYTHKTAQHITNDIHVPLDRSIQQIKGDIHDDYAADPCPGSTRSYSGEIQWRTIEQSGLLRNLSGWTTLWDPVSQTPFAYKSESQQFVTFDNPLSLKVKTDYVIKHKLGGMMLWSLEMDDKHQSLLNAMQKVRQ</sequence>
<dbReference type="InterPro" id="IPR001579">
    <property type="entry name" value="Glyco_hydro_18_chit_AS"/>
</dbReference>
<evidence type="ECO:0000259" key="10">
    <source>
        <dbReference type="PROSITE" id="PS51910"/>
    </source>
</evidence>
<dbReference type="PANTHER" id="PTHR11177:SF392">
    <property type="entry name" value="HAP41P"/>
    <property type="match status" value="1"/>
</dbReference>
<evidence type="ECO:0000256" key="7">
    <source>
        <dbReference type="RuleBase" id="RU000489"/>
    </source>
</evidence>
<dbReference type="InterPro" id="IPR029070">
    <property type="entry name" value="Chitinase_insertion_sf"/>
</dbReference>
<keyword evidence="12" id="KW-1185">Reference proteome</keyword>
<dbReference type="PROSITE" id="PS51910">
    <property type="entry name" value="GH18_2"/>
    <property type="match status" value="1"/>
</dbReference>
<feature type="signal peptide" evidence="9">
    <location>
        <begin position="1"/>
        <end position="16"/>
    </location>
</feature>
<evidence type="ECO:0000313" key="12">
    <source>
        <dbReference type="Proteomes" id="UP000253551"/>
    </source>
</evidence>
<dbReference type="GO" id="GO:0000272">
    <property type="term" value="P:polysaccharide catabolic process"/>
    <property type="evidence" value="ECO:0007669"/>
    <property type="project" value="UniProtKB-KW"/>
</dbReference>
<accession>A0A367JTN0</accession>
<dbReference type="GO" id="GO:0008061">
    <property type="term" value="F:chitin binding"/>
    <property type="evidence" value="ECO:0007669"/>
    <property type="project" value="InterPro"/>
</dbReference>
<dbReference type="SMART" id="SM00636">
    <property type="entry name" value="Glyco_18"/>
    <property type="match status" value="1"/>
</dbReference>
<protein>
    <recommendedName>
        <fullName evidence="10">GH18 domain-containing protein</fullName>
    </recommendedName>
</protein>
<comment type="caution">
    <text evidence="11">The sequence shown here is derived from an EMBL/GenBank/DDBJ whole genome shotgun (WGS) entry which is preliminary data.</text>
</comment>
<evidence type="ECO:0000256" key="5">
    <source>
        <dbReference type="ARBA" id="ARBA00023295"/>
    </source>
</evidence>
<evidence type="ECO:0000313" key="11">
    <source>
        <dbReference type="EMBL" id="RCH93300.1"/>
    </source>
</evidence>
<evidence type="ECO:0000256" key="2">
    <source>
        <dbReference type="ARBA" id="ARBA00022801"/>
    </source>
</evidence>
<evidence type="ECO:0000256" key="8">
    <source>
        <dbReference type="RuleBase" id="RU004453"/>
    </source>
</evidence>
<dbReference type="Proteomes" id="UP000253551">
    <property type="component" value="Unassembled WGS sequence"/>
</dbReference>
<dbReference type="Pfam" id="PF00704">
    <property type="entry name" value="Glyco_hydro_18"/>
    <property type="match status" value="1"/>
</dbReference>
<dbReference type="GO" id="GO:0005576">
    <property type="term" value="C:extracellular region"/>
    <property type="evidence" value="ECO:0007669"/>
    <property type="project" value="TreeGrafter"/>
</dbReference>
<dbReference type="GO" id="GO:0008843">
    <property type="term" value="F:endochitinase activity"/>
    <property type="evidence" value="ECO:0007669"/>
    <property type="project" value="UniProtKB-EC"/>
</dbReference>
<keyword evidence="4" id="KW-0119">Carbohydrate metabolism</keyword>
<evidence type="ECO:0000256" key="1">
    <source>
        <dbReference type="ARBA" id="ARBA00000822"/>
    </source>
</evidence>
<comment type="catalytic activity">
    <reaction evidence="1">
        <text>Random endo-hydrolysis of N-acetyl-beta-D-glucosaminide (1-&gt;4)-beta-linkages in chitin and chitodextrins.</text>
        <dbReference type="EC" id="3.2.1.14"/>
    </reaction>
</comment>
<dbReference type="PANTHER" id="PTHR11177">
    <property type="entry name" value="CHITINASE"/>
    <property type="match status" value="1"/>
</dbReference>
<keyword evidence="9" id="KW-0732">Signal</keyword>
<organism evidence="11 12">
    <name type="scientific">Rhizopus stolonifer</name>
    <name type="common">Rhizopus nigricans</name>
    <dbReference type="NCBI Taxonomy" id="4846"/>
    <lineage>
        <taxon>Eukaryota</taxon>
        <taxon>Fungi</taxon>
        <taxon>Fungi incertae sedis</taxon>
        <taxon>Mucoromycota</taxon>
        <taxon>Mucoromycotina</taxon>
        <taxon>Mucoromycetes</taxon>
        <taxon>Mucorales</taxon>
        <taxon>Mucorineae</taxon>
        <taxon>Rhizopodaceae</taxon>
        <taxon>Rhizopus</taxon>
    </lineage>
</organism>
<dbReference type="EMBL" id="PJQM01002716">
    <property type="protein sequence ID" value="RCH93300.1"/>
    <property type="molecule type" value="Genomic_DNA"/>
</dbReference>
<dbReference type="InterPro" id="IPR050314">
    <property type="entry name" value="Glycosyl_Hydrlase_18"/>
</dbReference>
<dbReference type="SUPFAM" id="SSF54556">
    <property type="entry name" value="Chitinase insertion domain"/>
    <property type="match status" value="1"/>
</dbReference>
<keyword evidence="6" id="KW-0624">Polysaccharide degradation</keyword>
<feature type="chain" id="PRO_5017025073" description="GH18 domain-containing protein" evidence="9">
    <location>
        <begin position="17"/>
        <end position="384"/>
    </location>
</feature>